<proteinExistence type="predicted"/>
<feature type="domain" description="Sld7 C-terminal" evidence="2">
    <location>
        <begin position="168"/>
        <end position="234"/>
    </location>
</feature>
<evidence type="ECO:0000313" key="3">
    <source>
        <dbReference type="EMBL" id="KAG2188005.1"/>
    </source>
</evidence>
<feature type="compositionally biased region" description="Basic and acidic residues" evidence="1">
    <location>
        <begin position="158"/>
        <end position="169"/>
    </location>
</feature>
<reference evidence="3" key="1">
    <citation type="submission" date="2020-12" db="EMBL/GenBank/DDBJ databases">
        <title>Metabolic potential, ecology and presence of endohyphal bacteria is reflected in genomic diversity of Mucoromycotina.</title>
        <authorList>
            <person name="Muszewska A."/>
            <person name="Okrasinska A."/>
            <person name="Steczkiewicz K."/>
            <person name="Drgas O."/>
            <person name="Orlowska M."/>
            <person name="Perlinska-Lenart U."/>
            <person name="Aleksandrzak-Piekarczyk T."/>
            <person name="Szatraj K."/>
            <person name="Zielenkiewicz U."/>
            <person name="Pilsyk S."/>
            <person name="Malc E."/>
            <person name="Mieczkowski P."/>
            <person name="Kruszewska J.S."/>
            <person name="Biernat P."/>
            <person name="Pawlowska J."/>
        </authorList>
    </citation>
    <scope>NUCLEOTIDE SEQUENCE</scope>
    <source>
        <strain evidence="3">WA0000051536</strain>
    </source>
</reference>
<feature type="compositionally biased region" description="Polar residues" evidence="1">
    <location>
        <begin position="148"/>
        <end position="157"/>
    </location>
</feature>
<feature type="region of interest" description="Disordered" evidence="1">
    <location>
        <begin position="96"/>
        <end position="128"/>
    </location>
</feature>
<gene>
    <name evidence="3" type="ORF">INT44_000755</name>
</gene>
<organism evidence="3 4">
    <name type="scientific">Umbelopsis vinacea</name>
    <dbReference type="NCBI Taxonomy" id="44442"/>
    <lineage>
        <taxon>Eukaryota</taxon>
        <taxon>Fungi</taxon>
        <taxon>Fungi incertae sedis</taxon>
        <taxon>Mucoromycota</taxon>
        <taxon>Mucoromycotina</taxon>
        <taxon>Umbelopsidomycetes</taxon>
        <taxon>Umbelopsidales</taxon>
        <taxon>Umbelopsidaceae</taxon>
        <taxon>Umbelopsis</taxon>
    </lineage>
</organism>
<feature type="region of interest" description="Disordered" evidence="1">
    <location>
        <begin position="144"/>
        <end position="169"/>
    </location>
</feature>
<keyword evidence="4" id="KW-1185">Reference proteome</keyword>
<dbReference type="Proteomes" id="UP000612746">
    <property type="component" value="Unassembled WGS sequence"/>
</dbReference>
<accession>A0A8H7Q9H5</accession>
<protein>
    <recommendedName>
        <fullName evidence="2">Sld7 C-terminal domain-containing protein</fullName>
    </recommendedName>
</protein>
<dbReference type="Pfam" id="PF18596">
    <property type="entry name" value="Sld7_C"/>
    <property type="match status" value="1"/>
</dbReference>
<dbReference type="EMBL" id="JAEPRA010000002">
    <property type="protein sequence ID" value="KAG2188005.1"/>
    <property type="molecule type" value="Genomic_DNA"/>
</dbReference>
<name>A0A8H7Q9H5_9FUNG</name>
<evidence type="ECO:0000259" key="2">
    <source>
        <dbReference type="Pfam" id="PF18596"/>
    </source>
</evidence>
<comment type="caution">
    <text evidence="3">The sequence shown here is derived from an EMBL/GenBank/DDBJ whole genome shotgun (WGS) entry which is preliminary data.</text>
</comment>
<dbReference type="OrthoDB" id="2286505at2759"/>
<dbReference type="InterPro" id="IPR041260">
    <property type="entry name" value="Sld7_C"/>
</dbReference>
<evidence type="ECO:0000313" key="4">
    <source>
        <dbReference type="Proteomes" id="UP000612746"/>
    </source>
</evidence>
<dbReference type="AlphaFoldDB" id="A0A8H7Q9H5"/>
<evidence type="ECO:0000256" key="1">
    <source>
        <dbReference type="SAM" id="MobiDB-lite"/>
    </source>
</evidence>
<sequence>MSNSCIQRDRREEAMQALNRSMETVCQRSGLKRFSTAEHEHGKKVKLEKEWDYISALDRIKEENSKTVIERQIFKNKSTKQKKVTMIAVPTAVIGDKSASSSPSAGKEPLDSSIDSNHPTRAAERYERSIRTGSPVAAITPEVKDVTSRLTSATESTTTRRKDEPTEAENKKVLKKLVWDKLLQRGYVKRDETTKAYYHQVYQSSQFILRNSIKKRILPVDMLDSMVDKHFEFYNSMEGFANLPSPDQ</sequence>